<accession>A0ABZ0RL46</accession>
<dbReference type="EMBL" id="CP138858">
    <property type="protein sequence ID" value="WPJ95871.1"/>
    <property type="molecule type" value="Genomic_DNA"/>
</dbReference>
<name>A0ABZ0RL46_9BACT</name>
<dbReference type="Proteomes" id="UP001324993">
    <property type="component" value="Chromosome"/>
</dbReference>
<gene>
    <name evidence="2" type="ORF">SH580_20870</name>
</gene>
<organism evidence="2 3">
    <name type="scientific">Coraliomargarita algicola</name>
    <dbReference type="NCBI Taxonomy" id="3092156"/>
    <lineage>
        <taxon>Bacteria</taxon>
        <taxon>Pseudomonadati</taxon>
        <taxon>Verrucomicrobiota</taxon>
        <taxon>Opitutia</taxon>
        <taxon>Puniceicoccales</taxon>
        <taxon>Coraliomargaritaceae</taxon>
        <taxon>Coraliomargarita</taxon>
    </lineage>
</organism>
<evidence type="ECO:0008006" key="4">
    <source>
        <dbReference type="Google" id="ProtNLM"/>
    </source>
</evidence>
<dbReference type="Gene3D" id="2.60.120.260">
    <property type="entry name" value="Galactose-binding domain-like"/>
    <property type="match status" value="1"/>
</dbReference>
<feature type="signal peptide" evidence="1">
    <location>
        <begin position="1"/>
        <end position="22"/>
    </location>
</feature>
<dbReference type="SUPFAM" id="SSF48371">
    <property type="entry name" value="ARM repeat"/>
    <property type="match status" value="1"/>
</dbReference>
<dbReference type="InterPro" id="IPR016024">
    <property type="entry name" value="ARM-type_fold"/>
</dbReference>
<protein>
    <recommendedName>
        <fullName evidence="4">Glycoside hydrolase family 42 N-terminal domain-containing protein</fullName>
    </recommendedName>
</protein>
<keyword evidence="1" id="KW-0732">Signal</keyword>
<proteinExistence type="predicted"/>
<sequence>MFLRYFSVLFSLTALMSFGASLEPAEFCVAIAEKQSATTEELARLLKLLDSEDNEVVGLSAYALRQVGDTSPMTLRVLEEQLGYPNTESTRSVAAVTLLSLGEPGKEVLLRRAKTAVSLRERISVISALRAQLDGLKDPELRELMQEIFPLIEKVYSPDPTPPAPEDPIQNGTFENPNWTSDWTFLTADGGMGTVTFDETQSRGAGGSLRIEKTSSEGEITLRSVKPLLVKAGQEPLVRMYYHSDDAPFDSTLQIFFERADGSLTVGEIARGWVVLGNTILRNRPEGVWDKRFIQADKTKSDKEYYIRIVLTGNPATVWIDDVSAPAPDFKYIQPVPTETLPEERWKPEPEEPSLAEVKKEGDRSRLVIDGEVRPPVFYTILRSHFGDYAGMEQIAGVKTLISSVQMNDIVDERYPPAYPVWNGEEAYDFRTPLHWLEQASLKAQDSQFVLNLHVCWPRDWVETHPEDAWQDAAGNWGYGNGLHFKGFSESLPKGGVDFLRKSALNEYRWWPSPFSEKALLDAEKVIEAFVAELKTKPYANRVVGAFITGGHDFQFMTAMWPDYSDAAVQAFRDWLTRRYESDAGLQAAWNDDEVTLASAEIPHVDDLVKQVKKKKNIFLSPTTEQRFVDHQQFQSEQGLVIRERLARAFKKAWDRPAFAMTWQMGGGRGQGAETVLLPSKDLDILVPQPYYELRLPGNVGGVRTSLASISQHGKIAVKELDLRTWLRTSGAEIQAHRLGAAMNPQWFKATFRREAAQMIAAGQGFWFLDLATTMYRDPEILEEINNGVRAYKELEINNPTPYRPEVAFVWNDESAYWMGDFFKSVSKGLGGTSVSSLQTVSRYNPAYMKQAGVPFEDVYLSDLLAYPEQFDYKVLIFADAFRITDSQKKCVMELLQNGGRTIVWNYASGYVSDDGLSDDSVSELAGFTIKSNTVTTFPKVRFGEVEDPFTQGLSGVPGMGETSFRVMSGGIPKSNMPLGFQRFIVKDSEATPLAFYADGEAAIAVKRFDDWTSVYLGMLGTFDAGMLARIAEEAGVNVMAPSGQVAVEFNGRFLSLHGIVSGTVPLSLPYQSHMYDFDTNELVGSGQTMEIPLQAGETRWFKVEPLNQ</sequence>
<feature type="chain" id="PRO_5047117181" description="Glycoside hydrolase family 42 N-terminal domain-containing protein" evidence="1">
    <location>
        <begin position="23"/>
        <end position="1109"/>
    </location>
</feature>
<reference evidence="2 3" key="1">
    <citation type="submission" date="2023-11" db="EMBL/GenBank/DDBJ databases">
        <title>Coraliomargarita sp. nov., isolated from marine algae.</title>
        <authorList>
            <person name="Lee J.K."/>
            <person name="Baek J.H."/>
            <person name="Kim J.M."/>
            <person name="Choi D.G."/>
            <person name="Jeon C.O."/>
        </authorList>
    </citation>
    <scope>NUCLEOTIDE SEQUENCE [LARGE SCALE GENOMIC DNA]</scope>
    <source>
        <strain evidence="2 3">J2-16</strain>
    </source>
</reference>
<evidence type="ECO:0000313" key="2">
    <source>
        <dbReference type="EMBL" id="WPJ95871.1"/>
    </source>
</evidence>
<dbReference type="InterPro" id="IPR029062">
    <property type="entry name" value="Class_I_gatase-like"/>
</dbReference>
<evidence type="ECO:0000256" key="1">
    <source>
        <dbReference type="SAM" id="SignalP"/>
    </source>
</evidence>
<dbReference type="RefSeq" id="WP_319832744.1">
    <property type="nucleotide sequence ID" value="NZ_CP138858.1"/>
</dbReference>
<dbReference type="Gene3D" id="3.20.20.80">
    <property type="entry name" value="Glycosidases"/>
    <property type="match status" value="1"/>
</dbReference>
<evidence type="ECO:0000313" key="3">
    <source>
        <dbReference type="Proteomes" id="UP001324993"/>
    </source>
</evidence>
<keyword evidence="3" id="KW-1185">Reference proteome</keyword>
<dbReference type="Gene3D" id="3.40.50.880">
    <property type="match status" value="1"/>
</dbReference>